<gene>
    <name evidence="7" type="primary">zraR_11</name>
    <name evidence="7" type="ORF">MFFC18_46290</name>
</gene>
<evidence type="ECO:0000313" key="8">
    <source>
        <dbReference type="Proteomes" id="UP000322214"/>
    </source>
</evidence>
<dbReference type="Pfam" id="PF02954">
    <property type="entry name" value="HTH_8"/>
    <property type="match status" value="1"/>
</dbReference>
<dbReference type="InterPro" id="IPR002197">
    <property type="entry name" value="HTH_Fis"/>
</dbReference>
<dbReference type="AlphaFoldDB" id="A0A5B9PDD5"/>
<evidence type="ECO:0000256" key="1">
    <source>
        <dbReference type="ARBA" id="ARBA00022741"/>
    </source>
</evidence>
<proteinExistence type="predicted"/>
<dbReference type="Gene3D" id="1.10.8.60">
    <property type="match status" value="1"/>
</dbReference>
<dbReference type="SUPFAM" id="SSF52540">
    <property type="entry name" value="P-loop containing nucleoside triphosphate hydrolases"/>
    <property type="match status" value="1"/>
</dbReference>
<dbReference type="EMBL" id="CP042912">
    <property type="protein sequence ID" value="QEG24707.1"/>
    <property type="molecule type" value="Genomic_DNA"/>
</dbReference>
<reference evidence="7 8" key="1">
    <citation type="submission" date="2019-08" db="EMBL/GenBank/DDBJ databases">
        <title>Deep-cultivation of Planctomycetes and their phenomic and genomic characterization uncovers novel biology.</title>
        <authorList>
            <person name="Wiegand S."/>
            <person name="Jogler M."/>
            <person name="Boedeker C."/>
            <person name="Pinto D."/>
            <person name="Vollmers J."/>
            <person name="Rivas-Marin E."/>
            <person name="Kohn T."/>
            <person name="Peeters S.H."/>
            <person name="Heuer A."/>
            <person name="Rast P."/>
            <person name="Oberbeckmann S."/>
            <person name="Bunk B."/>
            <person name="Jeske O."/>
            <person name="Meyerdierks A."/>
            <person name="Storesund J.E."/>
            <person name="Kallscheuer N."/>
            <person name="Luecker S."/>
            <person name="Lage O.M."/>
            <person name="Pohl T."/>
            <person name="Merkel B.J."/>
            <person name="Hornburger P."/>
            <person name="Mueller R.-W."/>
            <person name="Bruemmer F."/>
            <person name="Labrenz M."/>
            <person name="Spormann A.M."/>
            <person name="Op den Camp H."/>
            <person name="Overmann J."/>
            <person name="Amann R."/>
            <person name="Jetten M.S.M."/>
            <person name="Mascher T."/>
            <person name="Medema M.H."/>
            <person name="Devos D.P."/>
            <person name="Kaster A.-K."/>
            <person name="Ovreas L."/>
            <person name="Rohde M."/>
            <person name="Galperin M.Y."/>
            <person name="Jogler C."/>
        </authorList>
    </citation>
    <scope>NUCLEOTIDE SEQUENCE [LARGE SCALE GENOMIC DNA]</scope>
    <source>
        <strain evidence="7 8">FC18</strain>
    </source>
</reference>
<dbReference type="InterPro" id="IPR002078">
    <property type="entry name" value="Sigma_54_int"/>
</dbReference>
<dbReference type="GO" id="GO:0005524">
    <property type="term" value="F:ATP binding"/>
    <property type="evidence" value="ECO:0007669"/>
    <property type="project" value="UniProtKB-KW"/>
</dbReference>
<name>A0A5B9PDD5_9BACT</name>
<sequence>MAKTRKINNALLRIFDQSSSIVYLISDVLKLSYANEACAAWVGMELEFIVGTNLVYTSEPLEGKAEDAVKGLSIAPNLITAPDVVDSFSIQIFSNASSQLKVRSACVNAIYDHRGVLSGYLVVGSAEDADVPDANVRESIDLPAKLHNALVLVRQRHQKRFNLKRLVGTSAASDRVRRQLQSAADSDGDVLIVGPTGSGREHVARTVFAGSVADEIQNHDGGGDHAESESRLVPLHCSITDPSLVQSTMKELLIQKSTKATLLLIDVDLLDAGSQQELLGYLQLPGLSARMIATSSTRLIDSGTNFDPLLASRLSTLTIELPSLADRREDLPLLAQAILESRNDQQAKQFSGFTRQAIEMICEYDWPENFGQLSSAIEEATANASGSIIQVADFSETFQHTIKAQRFAAKEETKIQLDQYLQEIEEQLVDRAVAQAKGNKTKAAELLGISRAKLLRRLAMFEKDTSGEDELLDPSVFKEEPDEG</sequence>
<evidence type="ECO:0000256" key="5">
    <source>
        <dbReference type="SAM" id="Coils"/>
    </source>
</evidence>
<dbReference type="InterPro" id="IPR027417">
    <property type="entry name" value="P-loop_NTPase"/>
</dbReference>
<evidence type="ECO:0000259" key="6">
    <source>
        <dbReference type="PROSITE" id="PS50045"/>
    </source>
</evidence>
<keyword evidence="8" id="KW-1185">Reference proteome</keyword>
<dbReference type="PRINTS" id="PR01590">
    <property type="entry name" value="HTHFIS"/>
</dbReference>
<evidence type="ECO:0000256" key="2">
    <source>
        <dbReference type="ARBA" id="ARBA00022840"/>
    </source>
</evidence>
<dbReference type="InterPro" id="IPR058031">
    <property type="entry name" value="AAA_lid_NorR"/>
</dbReference>
<feature type="domain" description="Sigma-54 factor interaction" evidence="6">
    <location>
        <begin position="166"/>
        <end position="382"/>
    </location>
</feature>
<dbReference type="STRING" id="980251.GCA_001642875_00940"/>
<dbReference type="PANTHER" id="PTHR32071:SF57">
    <property type="entry name" value="C4-DICARBOXYLATE TRANSPORT TRANSCRIPTIONAL REGULATORY PROTEIN DCTD"/>
    <property type="match status" value="1"/>
</dbReference>
<dbReference type="OrthoDB" id="213520at2"/>
<dbReference type="Proteomes" id="UP000322214">
    <property type="component" value="Chromosome"/>
</dbReference>
<dbReference type="KEGG" id="mff:MFFC18_46290"/>
<dbReference type="PANTHER" id="PTHR32071">
    <property type="entry name" value="TRANSCRIPTIONAL REGULATORY PROTEIN"/>
    <property type="match status" value="1"/>
</dbReference>
<dbReference type="SUPFAM" id="SSF46689">
    <property type="entry name" value="Homeodomain-like"/>
    <property type="match status" value="1"/>
</dbReference>
<dbReference type="GO" id="GO:0043565">
    <property type="term" value="F:sequence-specific DNA binding"/>
    <property type="evidence" value="ECO:0007669"/>
    <property type="project" value="InterPro"/>
</dbReference>
<dbReference type="Gene3D" id="3.40.50.300">
    <property type="entry name" value="P-loop containing nucleotide triphosphate hydrolases"/>
    <property type="match status" value="1"/>
</dbReference>
<dbReference type="InterPro" id="IPR009057">
    <property type="entry name" value="Homeodomain-like_sf"/>
</dbReference>
<dbReference type="PROSITE" id="PS50045">
    <property type="entry name" value="SIGMA54_INTERACT_4"/>
    <property type="match status" value="1"/>
</dbReference>
<keyword evidence="5" id="KW-0175">Coiled coil</keyword>
<feature type="coiled-coil region" evidence="5">
    <location>
        <begin position="410"/>
        <end position="437"/>
    </location>
</feature>
<dbReference type="Pfam" id="PF14532">
    <property type="entry name" value="Sigma54_activ_2"/>
    <property type="match status" value="1"/>
</dbReference>
<keyword evidence="1" id="KW-0547">Nucleotide-binding</keyword>
<keyword evidence="4" id="KW-0804">Transcription</keyword>
<keyword evidence="3" id="KW-0805">Transcription regulation</keyword>
<dbReference type="Gene3D" id="1.10.10.60">
    <property type="entry name" value="Homeodomain-like"/>
    <property type="match status" value="1"/>
</dbReference>
<protein>
    <submittedName>
        <fullName evidence="7">Transcriptional regulatory protein ZraR</fullName>
    </submittedName>
</protein>
<accession>A0A5B9PDD5</accession>
<dbReference type="Pfam" id="PF25601">
    <property type="entry name" value="AAA_lid_14"/>
    <property type="match status" value="1"/>
</dbReference>
<evidence type="ECO:0000256" key="3">
    <source>
        <dbReference type="ARBA" id="ARBA00023015"/>
    </source>
</evidence>
<organism evidence="7 8">
    <name type="scientific">Mariniblastus fucicola</name>
    <dbReference type="NCBI Taxonomy" id="980251"/>
    <lineage>
        <taxon>Bacteria</taxon>
        <taxon>Pseudomonadati</taxon>
        <taxon>Planctomycetota</taxon>
        <taxon>Planctomycetia</taxon>
        <taxon>Pirellulales</taxon>
        <taxon>Pirellulaceae</taxon>
        <taxon>Mariniblastus</taxon>
    </lineage>
</organism>
<evidence type="ECO:0000313" key="7">
    <source>
        <dbReference type="EMBL" id="QEG24707.1"/>
    </source>
</evidence>
<dbReference type="RefSeq" id="WP_075083732.1">
    <property type="nucleotide sequence ID" value="NZ_CP042912.1"/>
</dbReference>
<keyword evidence="2" id="KW-0067">ATP-binding</keyword>
<evidence type="ECO:0000256" key="4">
    <source>
        <dbReference type="ARBA" id="ARBA00023163"/>
    </source>
</evidence>
<dbReference type="GO" id="GO:0006355">
    <property type="term" value="P:regulation of DNA-templated transcription"/>
    <property type="evidence" value="ECO:0007669"/>
    <property type="project" value="InterPro"/>
</dbReference>